<organism evidence="2 3">
    <name type="scientific">Microbulbifer salipaludis</name>
    <dbReference type="NCBI Taxonomy" id="187980"/>
    <lineage>
        <taxon>Bacteria</taxon>
        <taxon>Pseudomonadati</taxon>
        <taxon>Pseudomonadota</taxon>
        <taxon>Gammaproteobacteria</taxon>
        <taxon>Cellvibrionales</taxon>
        <taxon>Microbulbiferaceae</taxon>
        <taxon>Microbulbifer</taxon>
    </lineage>
</organism>
<evidence type="ECO:0000313" key="2">
    <source>
        <dbReference type="EMBL" id="MBN8432411.1"/>
    </source>
</evidence>
<dbReference type="RefSeq" id="WP_207004191.1">
    <property type="nucleotide sequence ID" value="NZ_JAEKJR010000003.1"/>
</dbReference>
<gene>
    <name evidence="2" type="ORF">JF535_16335</name>
</gene>
<dbReference type="Proteomes" id="UP000664293">
    <property type="component" value="Unassembled WGS sequence"/>
</dbReference>
<feature type="compositionally biased region" description="Polar residues" evidence="1">
    <location>
        <begin position="1"/>
        <end position="12"/>
    </location>
</feature>
<feature type="region of interest" description="Disordered" evidence="1">
    <location>
        <begin position="1"/>
        <end position="79"/>
    </location>
</feature>
<dbReference type="Gene3D" id="1.20.120.20">
    <property type="entry name" value="Apolipoprotein"/>
    <property type="match status" value="1"/>
</dbReference>
<evidence type="ECO:0000313" key="3">
    <source>
        <dbReference type="Proteomes" id="UP000664293"/>
    </source>
</evidence>
<reference evidence="2 3" key="1">
    <citation type="submission" date="2020-12" db="EMBL/GenBank/DDBJ databases">
        <title>Oil enriched cultivation method for isolating marine PHA-producing bacteria.</title>
        <authorList>
            <person name="Zheng W."/>
            <person name="Yu S."/>
            <person name="Huang Y."/>
        </authorList>
    </citation>
    <scope>NUCLEOTIDE SEQUENCE [LARGE SCALE GENOMIC DNA]</scope>
    <source>
        <strain evidence="2 3">SN0-2</strain>
    </source>
</reference>
<protein>
    <submittedName>
        <fullName evidence="2">DUF883 family protein</fullName>
    </submittedName>
</protein>
<proteinExistence type="predicted"/>
<feature type="compositionally biased region" description="Basic and acidic residues" evidence="1">
    <location>
        <begin position="67"/>
        <end position="79"/>
    </location>
</feature>
<keyword evidence="3" id="KW-1185">Reference proteome</keyword>
<sequence length="107" mass="11508">MASAKMPNSGTHSTRDKLSQAYNLAGEAAHDTAEQVKTRARETADQVKSRARETADQVKARTQAGVEHSKQRAHDVAERAESSIKAHPLVSVGCAFAAGWLIAKILK</sequence>
<dbReference type="EMBL" id="JAEKJR010000003">
    <property type="protein sequence ID" value="MBN8432411.1"/>
    <property type="molecule type" value="Genomic_DNA"/>
</dbReference>
<name>A0ABS3EAT7_9GAMM</name>
<feature type="compositionally biased region" description="Basic and acidic residues" evidence="1">
    <location>
        <begin position="28"/>
        <end position="59"/>
    </location>
</feature>
<evidence type="ECO:0000256" key="1">
    <source>
        <dbReference type="SAM" id="MobiDB-lite"/>
    </source>
</evidence>
<accession>A0ABS3EAT7</accession>
<comment type="caution">
    <text evidence="2">The sequence shown here is derived from an EMBL/GenBank/DDBJ whole genome shotgun (WGS) entry which is preliminary data.</text>
</comment>